<proteinExistence type="predicted"/>
<gene>
    <name evidence="1" type="ORF">TWF481_009091</name>
</gene>
<evidence type="ECO:0000313" key="2">
    <source>
        <dbReference type="Proteomes" id="UP001370758"/>
    </source>
</evidence>
<keyword evidence="2" id="KW-1185">Reference proteome</keyword>
<protein>
    <submittedName>
        <fullName evidence="1">Uncharacterized protein</fullName>
    </submittedName>
</protein>
<dbReference type="AlphaFoldDB" id="A0AAV9W4Q8"/>
<comment type="caution">
    <text evidence="1">The sequence shown here is derived from an EMBL/GenBank/DDBJ whole genome shotgun (WGS) entry which is preliminary data.</text>
</comment>
<name>A0AAV9W4Q8_9PEZI</name>
<sequence length="432" mass="49627">MHYSQNEYDADQKLDGVERWGGDVCGFCRALARIKELETKLHEKELDYNKANYSLNSAESKLQEIGIELQNRERWLGSMKQHYFNVEEKWKHEYGILQKKLQNNEFEIRELQRTELARLHRDEQLMDGTAKDDLRNALQIKVQGISRPFFRKINWRESTRVTPNLNEILPGLLDLRWAKAPWPLIRDSPDFSTTSLVDALLFTAMTTRFFKNPFFGAEGEPALKGVLDRFYFHGQQMGLYSTEPWRKATVELIKESSSVNYPASSGAGNDEPYPQQQIKKISHEVSTLLLNFLNLHDAIDPSKSSVLEDKVYELVDASAKLAEDWHSREFRFVVTDLDWIEANNIDWNSEGVDRYITPKNRTLEENVKYTILAVISPGFVRYEQGEKPGTETEIVWEKASVLLGEVEDSGGEGGEGANLHGHYQAGANESFL</sequence>
<organism evidence="1 2">
    <name type="scientific">Arthrobotrys musiformis</name>
    <dbReference type="NCBI Taxonomy" id="47236"/>
    <lineage>
        <taxon>Eukaryota</taxon>
        <taxon>Fungi</taxon>
        <taxon>Dikarya</taxon>
        <taxon>Ascomycota</taxon>
        <taxon>Pezizomycotina</taxon>
        <taxon>Orbiliomycetes</taxon>
        <taxon>Orbiliales</taxon>
        <taxon>Orbiliaceae</taxon>
        <taxon>Arthrobotrys</taxon>
    </lineage>
</organism>
<evidence type="ECO:0000313" key="1">
    <source>
        <dbReference type="EMBL" id="KAK6501250.1"/>
    </source>
</evidence>
<dbReference type="EMBL" id="JAVHJL010000006">
    <property type="protein sequence ID" value="KAK6501250.1"/>
    <property type="molecule type" value="Genomic_DNA"/>
</dbReference>
<reference evidence="1 2" key="1">
    <citation type="submission" date="2023-08" db="EMBL/GenBank/DDBJ databases">
        <authorList>
            <person name="Palmer J.M."/>
        </authorList>
    </citation>
    <scope>NUCLEOTIDE SEQUENCE [LARGE SCALE GENOMIC DNA]</scope>
    <source>
        <strain evidence="1 2">TWF481</strain>
    </source>
</reference>
<dbReference type="Proteomes" id="UP001370758">
    <property type="component" value="Unassembled WGS sequence"/>
</dbReference>
<accession>A0AAV9W4Q8</accession>